<proteinExistence type="predicted"/>
<dbReference type="OrthoDB" id="8249012at2759"/>
<dbReference type="AlphaFoldDB" id="A0A653CFJ3"/>
<accession>A0A653CFJ3</accession>
<keyword evidence="2" id="KW-1185">Reference proteome</keyword>
<feature type="non-terminal residue" evidence="1">
    <location>
        <position position="1"/>
    </location>
</feature>
<feature type="non-terminal residue" evidence="1">
    <location>
        <position position="58"/>
    </location>
</feature>
<reference evidence="1 2" key="1">
    <citation type="submission" date="2019-01" db="EMBL/GenBank/DDBJ databases">
        <authorList>
            <person name="Sayadi A."/>
        </authorList>
    </citation>
    <scope>NUCLEOTIDE SEQUENCE [LARGE SCALE GENOMIC DNA]</scope>
</reference>
<evidence type="ECO:0000313" key="1">
    <source>
        <dbReference type="EMBL" id="VEN46529.1"/>
    </source>
</evidence>
<dbReference type="EMBL" id="CAACVG010007666">
    <property type="protein sequence ID" value="VEN46529.1"/>
    <property type="molecule type" value="Genomic_DNA"/>
</dbReference>
<protein>
    <submittedName>
        <fullName evidence="1">Uncharacterized protein</fullName>
    </submittedName>
</protein>
<dbReference type="Proteomes" id="UP000410492">
    <property type="component" value="Unassembled WGS sequence"/>
</dbReference>
<evidence type="ECO:0000313" key="2">
    <source>
        <dbReference type="Proteomes" id="UP000410492"/>
    </source>
</evidence>
<organism evidence="1 2">
    <name type="scientific">Callosobruchus maculatus</name>
    <name type="common">Southern cowpea weevil</name>
    <name type="synonym">Pulse bruchid</name>
    <dbReference type="NCBI Taxonomy" id="64391"/>
    <lineage>
        <taxon>Eukaryota</taxon>
        <taxon>Metazoa</taxon>
        <taxon>Ecdysozoa</taxon>
        <taxon>Arthropoda</taxon>
        <taxon>Hexapoda</taxon>
        <taxon>Insecta</taxon>
        <taxon>Pterygota</taxon>
        <taxon>Neoptera</taxon>
        <taxon>Endopterygota</taxon>
        <taxon>Coleoptera</taxon>
        <taxon>Polyphaga</taxon>
        <taxon>Cucujiformia</taxon>
        <taxon>Chrysomeloidea</taxon>
        <taxon>Chrysomelidae</taxon>
        <taxon>Bruchinae</taxon>
        <taxon>Bruchini</taxon>
        <taxon>Callosobruchus</taxon>
    </lineage>
</organism>
<sequence length="58" mass="6510">FLNFPEPVAFTVLGFRGAAFDDRLQALRAACRIQRKQKKSSISLSLHIHRSGVLSLIK</sequence>
<name>A0A653CFJ3_CALMS</name>
<gene>
    <name evidence="1" type="ORF">CALMAC_LOCUS8579</name>
</gene>